<dbReference type="EMBL" id="SZOH01004455">
    <property type="protein sequence ID" value="TKI85335.1"/>
    <property type="molecule type" value="Genomic_DNA"/>
</dbReference>
<proteinExistence type="predicted"/>
<feature type="non-terminal residue" evidence="1">
    <location>
        <position position="1"/>
    </location>
</feature>
<evidence type="ECO:0000313" key="1">
    <source>
        <dbReference type="EMBL" id="TKI85335.1"/>
    </source>
</evidence>
<organism evidence="1 2">
    <name type="scientific">Bacillus cereus</name>
    <dbReference type="NCBI Taxonomy" id="1396"/>
    <lineage>
        <taxon>Bacteria</taxon>
        <taxon>Bacillati</taxon>
        <taxon>Bacillota</taxon>
        <taxon>Bacilli</taxon>
        <taxon>Bacillales</taxon>
        <taxon>Bacillaceae</taxon>
        <taxon>Bacillus</taxon>
        <taxon>Bacillus cereus group</taxon>
    </lineage>
</organism>
<evidence type="ECO:0000313" key="2">
    <source>
        <dbReference type="Proteomes" id="UP000308444"/>
    </source>
</evidence>
<feature type="non-terminal residue" evidence="1">
    <location>
        <position position="89"/>
    </location>
</feature>
<dbReference type="AlphaFoldDB" id="A0A9X9A0K2"/>
<protein>
    <submittedName>
        <fullName evidence="1">Uncharacterized protein</fullName>
    </submittedName>
</protein>
<dbReference type="Proteomes" id="UP000308444">
    <property type="component" value="Unassembled WGS sequence"/>
</dbReference>
<sequence>NIALPLPYSNMTGILKLYNDNHDLIITSKLRENGQGDEGIYLHTRFLTIRLPLAETFIITEGKDKMLTAHHSMWLFGLEFLHIHYKIEK</sequence>
<accession>A0A9X9A0K2</accession>
<gene>
    <name evidence="1" type="ORF">FC695_39920</name>
</gene>
<name>A0A9X9A0K2_BACCE</name>
<reference evidence="1 2" key="1">
    <citation type="journal article" date="2019" name="Environ. Microbiol.">
        <title>An active ?-lactamase is a part of an orchestrated cell wall stress resistance network of Bacillus subtilis and related rhizosphere species.</title>
        <authorList>
            <person name="Bucher T."/>
            <person name="Keren-Paz A."/>
            <person name="Hausser J."/>
            <person name="Olender T."/>
            <person name="Cytryn E."/>
            <person name="Kolodkin-Gal I."/>
        </authorList>
    </citation>
    <scope>NUCLEOTIDE SEQUENCE [LARGE SCALE GENOMIC DNA]</scope>
    <source>
        <strain evidence="1 2">I32</strain>
    </source>
</reference>
<comment type="caution">
    <text evidence="1">The sequence shown here is derived from an EMBL/GenBank/DDBJ whole genome shotgun (WGS) entry which is preliminary data.</text>
</comment>